<reference evidence="1 2" key="1">
    <citation type="submission" date="2024-04" db="EMBL/GenBank/DDBJ databases">
        <authorList>
            <person name="Fracassetti M."/>
        </authorList>
    </citation>
    <scope>NUCLEOTIDE SEQUENCE [LARGE SCALE GENOMIC DNA]</scope>
</reference>
<sequence>MGHAAGRTGRLRALSVTHSEIKRGGSVAASIKRHGHHESLESLELVRCFPVELRVISGFRMLTALEPRDFDSDNDI</sequence>
<keyword evidence="2" id="KW-1185">Reference proteome</keyword>
<proteinExistence type="predicted"/>
<name>A0AAV2C9U0_9ROSI</name>
<organism evidence="1 2">
    <name type="scientific">Linum trigynum</name>
    <dbReference type="NCBI Taxonomy" id="586398"/>
    <lineage>
        <taxon>Eukaryota</taxon>
        <taxon>Viridiplantae</taxon>
        <taxon>Streptophyta</taxon>
        <taxon>Embryophyta</taxon>
        <taxon>Tracheophyta</taxon>
        <taxon>Spermatophyta</taxon>
        <taxon>Magnoliopsida</taxon>
        <taxon>eudicotyledons</taxon>
        <taxon>Gunneridae</taxon>
        <taxon>Pentapetalae</taxon>
        <taxon>rosids</taxon>
        <taxon>fabids</taxon>
        <taxon>Malpighiales</taxon>
        <taxon>Linaceae</taxon>
        <taxon>Linum</taxon>
    </lineage>
</organism>
<accession>A0AAV2C9U0</accession>
<gene>
    <name evidence="1" type="ORF">LTRI10_LOCUS595</name>
</gene>
<evidence type="ECO:0000313" key="2">
    <source>
        <dbReference type="Proteomes" id="UP001497516"/>
    </source>
</evidence>
<dbReference type="AlphaFoldDB" id="A0AAV2C9U0"/>
<dbReference type="Proteomes" id="UP001497516">
    <property type="component" value="Chromosome 1"/>
</dbReference>
<dbReference type="EMBL" id="OZ034813">
    <property type="protein sequence ID" value="CAL1352636.1"/>
    <property type="molecule type" value="Genomic_DNA"/>
</dbReference>
<protein>
    <submittedName>
        <fullName evidence="1">Uncharacterized protein</fullName>
    </submittedName>
</protein>
<evidence type="ECO:0000313" key="1">
    <source>
        <dbReference type="EMBL" id="CAL1352636.1"/>
    </source>
</evidence>